<evidence type="ECO:0000313" key="5">
    <source>
        <dbReference type="Proteomes" id="UP000314986"/>
    </source>
</evidence>
<dbReference type="Ensembl" id="ENSCMIT00000010422.1">
    <property type="protein sequence ID" value="ENSCMIP00000010153.1"/>
    <property type="gene ID" value="ENSCMIG00000005348.1"/>
</dbReference>
<reference evidence="5" key="3">
    <citation type="journal article" date="2014" name="Nature">
        <title>Elephant shark genome provides unique insights into gnathostome evolution.</title>
        <authorList>
            <consortium name="International Elephant Shark Genome Sequencing Consortium"/>
            <person name="Venkatesh B."/>
            <person name="Lee A.P."/>
            <person name="Ravi V."/>
            <person name="Maurya A.K."/>
            <person name="Lian M.M."/>
            <person name="Swann J.B."/>
            <person name="Ohta Y."/>
            <person name="Flajnik M.F."/>
            <person name="Sutoh Y."/>
            <person name="Kasahara M."/>
            <person name="Hoon S."/>
            <person name="Gangu V."/>
            <person name="Roy S.W."/>
            <person name="Irimia M."/>
            <person name="Korzh V."/>
            <person name="Kondrychyn I."/>
            <person name="Lim Z.W."/>
            <person name="Tay B.H."/>
            <person name="Tohari S."/>
            <person name="Kong K.W."/>
            <person name="Ho S."/>
            <person name="Lorente-Galdos B."/>
            <person name="Quilez J."/>
            <person name="Marques-Bonet T."/>
            <person name="Raney B.J."/>
            <person name="Ingham P.W."/>
            <person name="Tay A."/>
            <person name="Hillier L.W."/>
            <person name="Minx P."/>
            <person name="Boehm T."/>
            <person name="Wilson R.K."/>
            <person name="Brenner S."/>
            <person name="Warren W.C."/>
        </authorList>
    </citation>
    <scope>NUCLEOTIDE SEQUENCE [LARGE SCALE GENOMIC DNA]</scope>
</reference>
<evidence type="ECO:0000313" key="4">
    <source>
        <dbReference type="Ensembl" id="ENSCMIP00000010153.1"/>
    </source>
</evidence>
<feature type="region of interest" description="Disordered" evidence="2">
    <location>
        <begin position="177"/>
        <end position="234"/>
    </location>
</feature>
<feature type="compositionally biased region" description="Basic and acidic residues" evidence="2">
    <location>
        <begin position="195"/>
        <end position="205"/>
    </location>
</feature>
<dbReference type="GO" id="GO:0042975">
    <property type="term" value="F:peroxisome proliferator activated receptor binding"/>
    <property type="evidence" value="ECO:0007669"/>
    <property type="project" value="TreeGrafter"/>
</dbReference>
<evidence type="ECO:0000256" key="2">
    <source>
        <dbReference type="SAM" id="MobiDB-lite"/>
    </source>
</evidence>
<dbReference type="Pfam" id="PF05066">
    <property type="entry name" value="HARE-HTH"/>
    <property type="match status" value="1"/>
</dbReference>
<dbReference type="GeneTree" id="ENSGT00520000055578"/>
<evidence type="ECO:0000259" key="3">
    <source>
        <dbReference type="PROSITE" id="PS51913"/>
    </source>
</evidence>
<organism evidence="4 5">
    <name type="scientific">Callorhinchus milii</name>
    <name type="common">Ghost shark</name>
    <dbReference type="NCBI Taxonomy" id="7868"/>
    <lineage>
        <taxon>Eukaryota</taxon>
        <taxon>Metazoa</taxon>
        <taxon>Chordata</taxon>
        <taxon>Craniata</taxon>
        <taxon>Vertebrata</taxon>
        <taxon>Chondrichthyes</taxon>
        <taxon>Holocephali</taxon>
        <taxon>Chimaeriformes</taxon>
        <taxon>Callorhinchidae</taxon>
        <taxon>Callorhinchus</taxon>
    </lineage>
</organism>
<sequence length="294" mass="32270">MDFANKSTDQTTATLSVLEKHPNAPMTPKQILQVIQKEGLKEMSGTSPLACLNAMLHTNARVEDGAFCRIPGKMGLYALKNADNEGLNLLIAVFVTSFVLSYTVCPKQMPDGMSSPHSTSSSTSIAQNKLLSSTQQHTKKALKQALKQQQKRRIGVSMMMNKAIPCVVLTPLKVADEHPESPTGSESNNAGEVNGSDKELREELRSTPGLTKATDQQLKRLKRSSSGNLKRTRGEEIDVETPGSILVNTNLRALINKHTFASLPIHFQQQLLLLLPEVDRQVKHNGFLMTDNVM</sequence>
<protein>
    <submittedName>
        <fullName evidence="4">ASXL transcriptional regulator 3</fullName>
    </submittedName>
</protein>
<name>A0A4W3H0F9_CALMI</name>
<proteinExistence type="predicted"/>
<dbReference type="InterPro" id="IPR028020">
    <property type="entry name" value="ASX_DEUBAD_dom"/>
</dbReference>
<dbReference type="GO" id="GO:0045944">
    <property type="term" value="P:positive regulation of transcription by RNA polymerase II"/>
    <property type="evidence" value="ECO:0007669"/>
    <property type="project" value="TreeGrafter"/>
</dbReference>
<dbReference type="GO" id="GO:0009887">
    <property type="term" value="P:animal organ morphogenesis"/>
    <property type="evidence" value="ECO:0007669"/>
    <property type="project" value="TreeGrafter"/>
</dbReference>
<keyword evidence="5" id="KW-1185">Reference proteome</keyword>
<keyword evidence="1" id="KW-0804">Transcription</keyword>
<dbReference type="Proteomes" id="UP000314986">
    <property type="component" value="Unassembled WGS sequence"/>
</dbReference>
<feature type="compositionally biased region" description="Polar residues" evidence="2">
    <location>
        <begin position="182"/>
        <end position="191"/>
    </location>
</feature>
<dbReference type="PANTHER" id="PTHR13578">
    <property type="entry name" value="ADDITIONAL SEX COMBS LIKE PROTEIN ASXL"/>
    <property type="match status" value="1"/>
</dbReference>
<accession>A0A4W3H0F9</accession>
<reference evidence="4" key="5">
    <citation type="submission" date="2025-09" db="UniProtKB">
        <authorList>
            <consortium name="Ensembl"/>
        </authorList>
    </citation>
    <scope>IDENTIFICATION</scope>
</reference>
<reference evidence="5" key="2">
    <citation type="journal article" date="2007" name="PLoS Biol.">
        <title>Survey sequencing and comparative analysis of the elephant shark (Callorhinchus milii) genome.</title>
        <authorList>
            <person name="Venkatesh B."/>
            <person name="Kirkness E.F."/>
            <person name="Loh Y.H."/>
            <person name="Halpern A.L."/>
            <person name="Lee A.P."/>
            <person name="Johnson J."/>
            <person name="Dandona N."/>
            <person name="Viswanathan L.D."/>
            <person name="Tay A."/>
            <person name="Venter J.C."/>
            <person name="Strausberg R.L."/>
            <person name="Brenner S."/>
        </authorList>
    </citation>
    <scope>NUCLEOTIDE SEQUENCE [LARGE SCALE GENOMIC DNA]</scope>
</reference>
<dbReference type="AlphaFoldDB" id="A0A4W3H0F9"/>
<dbReference type="GO" id="GO:0003682">
    <property type="term" value="F:chromatin binding"/>
    <property type="evidence" value="ECO:0007669"/>
    <property type="project" value="TreeGrafter"/>
</dbReference>
<dbReference type="InterPro" id="IPR024811">
    <property type="entry name" value="ASX/ASX-like"/>
</dbReference>
<dbReference type="Pfam" id="PF13919">
    <property type="entry name" value="ASXH"/>
    <property type="match status" value="1"/>
</dbReference>
<dbReference type="InterPro" id="IPR007759">
    <property type="entry name" value="Asxl_HARE-HTH"/>
</dbReference>
<evidence type="ECO:0000256" key="1">
    <source>
        <dbReference type="ARBA" id="ARBA00023163"/>
    </source>
</evidence>
<reference evidence="4" key="4">
    <citation type="submission" date="2025-08" db="UniProtKB">
        <authorList>
            <consortium name="Ensembl"/>
        </authorList>
    </citation>
    <scope>IDENTIFICATION</scope>
</reference>
<feature type="domain" description="HTH HARE-type" evidence="3">
    <location>
        <begin position="8"/>
        <end position="82"/>
    </location>
</feature>
<dbReference type="GO" id="GO:0035517">
    <property type="term" value="C:PR-DUB complex"/>
    <property type="evidence" value="ECO:0007669"/>
    <property type="project" value="TreeGrafter"/>
</dbReference>
<reference evidence="5" key="1">
    <citation type="journal article" date="2006" name="Science">
        <title>Ancient noncoding elements conserved in the human genome.</title>
        <authorList>
            <person name="Venkatesh B."/>
            <person name="Kirkness E.F."/>
            <person name="Loh Y.H."/>
            <person name="Halpern A.L."/>
            <person name="Lee A.P."/>
            <person name="Johnson J."/>
            <person name="Dandona N."/>
            <person name="Viswanathan L.D."/>
            <person name="Tay A."/>
            <person name="Venter J.C."/>
            <person name="Strausberg R.L."/>
            <person name="Brenner S."/>
        </authorList>
    </citation>
    <scope>NUCLEOTIDE SEQUENCE [LARGE SCALE GENOMIC DNA]</scope>
</reference>
<gene>
    <name evidence="4" type="primary">ASXL3</name>
</gene>
<dbReference type="PANTHER" id="PTHR13578:SF18">
    <property type="entry name" value="POLYCOMB GROUP PROTEIN ASXL3-RELATED"/>
    <property type="match status" value="1"/>
</dbReference>
<dbReference type="PROSITE" id="PS51913">
    <property type="entry name" value="HTH_HARE"/>
    <property type="match status" value="1"/>
</dbReference>